<gene>
    <name evidence="1" type="ORF">YenMTG1_090</name>
</gene>
<dbReference type="GeneID" id="26627414"/>
<sequence length="67" mass="7944">MKNQLNEDIFYARMIEIVERREQASKKAPICPSCNSEQVQLIGWFKSPVQFKCRRCRHKFEVVIDGN</sequence>
<evidence type="ECO:0008006" key="3">
    <source>
        <dbReference type="Google" id="ProtNLM"/>
    </source>
</evidence>
<organism evidence="1 2">
    <name type="scientific">Yersinia phage vB_YenM_TG1</name>
    <dbReference type="NCBI Taxonomy" id="1589265"/>
    <lineage>
        <taxon>Viruses</taxon>
        <taxon>Duplodnaviria</taxon>
        <taxon>Heunggongvirae</taxon>
        <taxon>Uroviricota</taxon>
        <taxon>Caudoviricetes</taxon>
        <taxon>Pantevenvirales</taxon>
        <taxon>Straboviridae</taxon>
        <taxon>Tevenvirinae</taxon>
        <taxon>Tegunavirus</taxon>
        <taxon>Tegunavirus yenmtg1</taxon>
    </lineage>
</organism>
<protein>
    <recommendedName>
        <fullName evidence="3">Thioredoxin</fullName>
    </recommendedName>
</protein>
<dbReference type="KEGG" id="vg:26627414"/>
<evidence type="ECO:0000313" key="2">
    <source>
        <dbReference type="Proteomes" id="UP000031805"/>
    </source>
</evidence>
<name>A0A0B5A2L4_9CAUD</name>
<dbReference type="RefSeq" id="YP_009200351.1">
    <property type="nucleotide sequence ID" value="NC_028820.1"/>
</dbReference>
<dbReference type="EMBL" id="KP202158">
    <property type="protein sequence ID" value="AJD81900.1"/>
    <property type="molecule type" value="Genomic_DNA"/>
</dbReference>
<keyword evidence="2" id="KW-1185">Reference proteome</keyword>
<dbReference type="Proteomes" id="UP000031805">
    <property type="component" value="Segment"/>
</dbReference>
<proteinExistence type="predicted"/>
<accession>A0A0B5A2L4</accession>
<evidence type="ECO:0000313" key="1">
    <source>
        <dbReference type="EMBL" id="AJD81900.1"/>
    </source>
</evidence>
<reference evidence="1 2" key="1">
    <citation type="submission" date="2014-11" db="EMBL/GenBank/DDBJ databases">
        <title>Complete genome sequence of vB_YenM_TG1, a broad host range bacteriophage which infects Yersinia enterocolitica.</title>
        <authorList>
            <person name="Leon-Velarde C.G."/>
            <person name="Kropinski A.M."/>
            <person name="Chen S."/>
            <person name="Griffiths M.W."/>
            <person name="Odumeru J.A."/>
        </authorList>
    </citation>
    <scope>NUCLEOTIDE SEQUENCE [LARGE SCALE GENOMIC DNA]</scope>
</reference>